<keyword evidence="7 8" id="KW-0349">Heme</keyword>
<dbReference type="InterPro" id="IPR001128">
    <property type="entry name" value="Cyt_P450"/>
</dbReference>
<dbReference type="SUPFAM" id="SSF48264">
    <property type="entry name" value="Cytochrome P450"/>
    <property type="match status" value="1"/>
</dbReference>
<dbReference type="InterPro" id="IPR002403">
    <property type="entry name" value="Cyt_P450_E_grp-IV"/>
</dbReference>
<evidence type="ECO:0000256" key="4">
    <source>
        <dbReference type="ARBA" id="ARBA00023002"/>
    </source>
</evidence>
<dbReference type="OrthoDB" id="1844152at2759"/>
<dbReference type="GO" id="GO:0016705">
    <property type="term" value="F:oxidoreductase activity, acting on paired donors, with incorporation or reduction of molecular oxygen"/>
    <property type="evidence" value="ECO:0007669"/>
    <property type="project" value="InterPro"/>
</dbReference>
<dbReference type="CDD" id="cd11041">
    <property type="entry name" value="CYP503A1-like"/>
    <property type="match status" value="1"/>
</dbReference>
<evidence type="ECO:0000256" key="1">
    <source>
        <dbReference type="ARBA" id="ARBA00001971"/>
    </source>
</evidence>
<dbReference type="Proteomes" id="UP000521943">
    <property type="component" value="Unassembled WGS sequence"/>
</dbReference>
<comment type="similarity">
    <text evidence="2 8">Belongs to the cytochrome P450 family.</text>
</comment>
<keyword evidence="3 7" id="KW-0479">Metal-binding</keyword>
<evidence type="ECO:0000256" key="3">
    <source>
        <dbReference type="ARBA" id="ARBA00022723"/>
    </source>
</evidence>
<dbReference type="Pfam" id="PF00067">
    <property type="entry name" value="p450"/>
    <property type="match status" value="1"/>
</dbReference>
<keyword evidence="4 8" id="KW-0560">Oxidoreductase</keyword>
<evidence type="ECO:0000256" key="8">
    <source>
        <dbReference type="RuleBase" id="RU000461"/>
    </source>
</evidence>
<feature type="binding site" description="axial binding residue" evidence="7">
    <location>
        <position position="443"/>
    </location>
    <ligand>
        <name>heme</name>
        <dbReference type="ChEBI" id="CHEBI:30413"/>
    </ligand>
    <ligandPart>
        <name>Fe</name>
        <dbReference type="ChEBI" id="CHEBI:18248"/>
    </ligandPart>
</feature>
<evidence type="ECO:0000256" key="7">
    <source>
        <dbReference type="PIRSR" id="PIRSR602403-1"/>
    </source>
</evidence>
<gene>
    <name evidence="9" type="ORF">DFP72DRAFT_1004870</name>
</gene>
<dbReference type="EMBL" id="JACGCI010000015">
    <property type="protein sequence ID" value="KAF6759380.1"/>
    <property type="molecule type" value="Genomic_DNA"/>
</dbReference>
<evidence type="ECO:0000256" key="5">
    <source>
        <dbReference type="ARBA" id="ARBA00023004"/>
    </source>
</evidence>
<organism evidence="9 10">
    <name type="scientific">Ephemerocybe angulata</name>
    <dbReference type="NCBI Taxonomy" id="980116"/>
    <lineage>
        <taxon>Eukaryota</taxon>
        <taxon>Fungi</taxon>
        <taxon>Dikarya</taxon>
        <taxon>Basidiomycota</taxon>
        <taxon>Agaricomycotina</taxon>
        <taxon>Agaricomycetes</taxon>
        <taxon>Agaricomycetidae</taxon>
        <taxon>Agaricales</taxon>
        <taxon>Agaricineae</taxon>
        <taxon>Psathyrellaceae</taxon>
        <taxon>Ephemerocybe</taxon>
    </lineage>
</organism>
<proteinExistence type="inferred from homology"/>
<keyword evidence="10" id="KW-1185">Reference proteome</keyword>
<comment type="caution">
    <text evidence="9">The sequence shown here is derived from an EMBL/GenBank/DDBJ whole genome shotgun (WGS) entry which is preliminary data.</text>
</comment>
<evidence type="ECO:0000313" key="9">
    <source>
        <dbReference type="EMBL" id="KAF6759380.1"/>
    </source>
</evidence>
<dbReference type="PRINTS" id="PR00465">
    <property type="entry name" value="EP450IV"/>
</dbReference>
<dbReference type="GO" id="GO:0020037">
    <property type="term" value="F:heme binding"/>
    <property type="evidence" value="ECO:0007669"/>
    <property type="project" value="InterPro"/>
</dbReference>
<keyword evidence="5 7" id="KW-0408">Iron</keyword>
<reference evidence="9 10" key="1">
    <citation type="submission" date="2020-07" db="EMBL/GenBank/DDBJ databases">
        <title>Comparative genomics of pyrophilous fungi reveals a link between fire events and developmental genes.</title>
        <authorList>
            <consortium name="DOE Joint Genome Institute"/>
            <person name="Steindorff A.S."/>
            <person name="Carver A."/>
            <person name="Calhoun S."/>
            <person name="Stillman K."/>
            <person name="Liu H."/>
            <person name="Lipzen A."/>
            <person name="Pangilinan J."/>
            <person name="Labutti K."/>
            <person name="Bruns T.D."/>
            <person name="Grigoriev I.V."/>
        </authorList>
    </citation>
    <scope>NUCLEOTIDE SEQUENCE [LARGE SCALE GENOMIC DNA]</scope>
    <source>
        <strain evidence="9 10">CBS 144469</strain>
    </source>
</reference>
<evidence type="ECO:0000313" key="10">
    <source>
        <dbReference type="Proteomes" id="UP000521943"/>
    </source>
</evidence>
<dbReference type="InterPro" id="IPR036396">
    <property type="entry name" value="Cyt_P450_sf"/>
</dbReference>
<dbReference type="InterPro" id="IPR017972">
    <property type="entry name" value="Cyt_P450_CS"/>
</dbReference>
<evidence type="ECO:0000256" key="2">
    <source>
        <dbReference type="ARBA" id="ARBA00010617"/>
    </source>
</evidence>
<name>A0A8H6M8Y8_9AGAR</name>
<dbReference type="PANTHER" id="PTHR46206:SF1">
    <property type="entry name" value="P450, PUTATIVE (EUROFUNG)-RELATED"/>
    <property type="match status" value="1"/>
</dbReference>
<accession>A0A8H6M8Y8</accession>
<dbReference type="PROSITE" id="PS00086">
    <property type="entry name" value="CYTOCHROME_P450"/>
    <property type="match status" value="1"/>
</dbReference>
<sequence>MLEGTQAAVIVPLSAWLIYSLVRAFGQTRKLDHIPSIGFSDPILSYWSALQFLIDPIGFLRRGWETIQPGTKFVKVPGLTRWIVMPAVPEQYKEVAGAPDRSLSADMAGNEFLQGEFTMYFKEVGDHLQIGPIRHNLTRSLGDLLPSVHEEAVLALEDAFPLKENEWKSYVFMPSLLKVVTRISNRVLVGLPLCRDPEYIDSNVHYATAVFVESYLLYVLPYSLRGYAHRLFSPIPGIVNRMTNWMQPLIDARREEKAKLGQSWEQPQDVLSWLMDIAEERGRADRDPILRIMGLNFGSIHTTSITFTNALYSLLSRPQYIDPLREEIDECIQEEGWTKAALDKMSLLDSFLKESMRLDFFGVYIGQRMAVEDCTVSGIPIPKGTLVTASLVDGHLNREIWGPDGDEFDPYRFISMEKETGRRITSVTTSISSLTFGHGRHACPGRFFATQEMKLMLALFLQTYDMKLDNKDGARPKNMWVGLSCVPNQSASIMFRKRARV</sequence>
<protein>
    <submittedName>
        <fullName evidence="9">Cytochrome P450</fullName>
    </submittedName>
</protein>
<comment type="cofactor">
    <cofactor evidence="1 7">
        <name>heme</name>
        <dbReference type="ChEBI" id="CHEBI:30413"/>
    </cofactor>
</comment>
<dbReference type="AlphaFoldDB" id="A0A8H6M8Y8"/>
<dbReference type="PANTHER" id="PTHR46206">
    <property type="entry name" value="CYTOCHROME P450"/>
    <property type="match status" value="1"/>
</dbReference>
<dbReference type="Gene3D" id="1.10.630.10">
    <property type="entry name" value="Cytochrome P450"/>
    <property type="match status" value="1"/>
</dbReference>
<keyword evidence="6 8" id="KW-0503">Monooxygenase</keyword>
<dbReference type="GO" id="GO:0004497">
    <property type="term" value="F:monooxygenase activity"/>
    <property type="evidence" value="ECO:0007669"/>
    <property type="project" value="UniProtKB-KW"/>
</dbReference>
<evidence type="ECO:0000256" key="6">
    <source>
        <dbReference type="ARBA" id="ARBA00023033"/>
    </source>
</evidence>
<dbReference type="GO" id="GO:0005506">
    <property type="term" value="F:iron ion binding"/>
    <property type="evidence" value="ECO:0007669"/>
    <property type="project" value="InterPro"/>
</dbReference>